<dbReference type="GO" id="GO:0008270">
    <property type="term" value="F:zinc ion binding"/>
    <property type="evidence" value="ECO:0007669"/>
    <property type="project" value="UniProtKB-KW"/>
</dbReference>
<dbReference type="PRINTS" id="PR00405">
    <property type="entry name" value="REVINTRACTNG"/>
</dbReference>
<feature type="compositionally biased region" description="Basic and acidic residues" evidence="7">
    <location>
        <begin position="338"/>
        <end position="349"/>
    </location>
</feature>
<dbReference type="SUPFAM" id="SSF57863">
    <property type="entry name" value="ArfGap/RecO-like zinc finger"/>
    <property type="match status" value="1"/>
</dbReference>
<evidence type="ECO:0000256" key="5">
    <source>
        <dbReference type="PROSITE-ProRule" id="PRU00288"/>
    </source>
</evidence>
<dbReference type="EMBL" id="LK028585">
    <property type="protein sequence ID" value="CDS22138.1"/>
    <property type="molecule type" value="Genomic_DNA"/>
</dbReference>
<dbReference type="PANTHER" id="PTHR45686:SF4">
    <property type="entry name" value="ADP-RIBOSYLATION FACTOR GTPASE ACTIVATING PROTEIN 3, ISOFORM H"/>
    <property type="match status" value="1"/>
</dbReference>
<dbReference type="PANTHER" id="PTHR45686">
    <property type="entry name" value="ADP-RIBOSYLATION FACTOR GTPASE ACTIVATING PROTEIN 3, ISOFORM H-RELATED"/>
    <property type="match status" value="1"/>
</dbReference>
<dbReference type="Gene3D" id="1.10.220.150">
    <property type="entry name" value="Arf GTPase activating protein"/>
    <property type="match status" value="1"/>
</dbReference>
<name>A0A068WUF3_ECHGR</name>
<feature type="compositionally biased region" description="Polar residues" evidence="7">
    <location>
        <begin position="471"/>
        <end position="487"/>
    </location>
</feature>
<feature type="coiled-coil region" evidence="6">
    <location>
        <begin position="230"/>
        <end position="264"/>
    </location>
</feature>
<protein>
    <submittedName>
        <fullName evidence="9 11">GTPase activating protein ZNF289</fullName>
    </submittedName>
</protein>
<dbReference type="InterPro" id="IPR038508">
    <property type="entry name" value="ArfGAP_dom_sf"/>
</dbReference>
<gene>
    <name evidence="9" type="ORF">EgrG_000054800</name>
</gene>
<dbReference type="GO" id="GO:0048205">
    <property type="term" value="P:COPI coating of Golgi vesicle"/>
    <property type="evidence" value="ECO:0007669"/>
    <property type="project" value="TreeGrafter"/>
</dbReference>
<dbReference type="Proteomes" id="UP000492820">
    <property type="component" value="Unassembled WGS sequence"/>
</dbReference>
<dbReference type="AlphaFoldDB" id="A0A068WUF3"/>
<reference evidence="9 10" key="1">
    <citation type="journal article" date="2013" name="Nature">
        <title>The genomes of four tapeworm species reveal adaptations to parasitism.</title>
        <authorList>
            <person name="Tsai I.J."/>
            <person name="Zarowiecki M."/>
            <person name="Holroyd N."/>
            <person name="Garciarrubio A."/>
            <person name="Sanchez-Flores A."/>
            <person name="Brooks K.L."/>
            <person name="Tracey A."/>
            <person name="Bobes R.J."/>
            <person name="Fragoso G."/>
            <person name="Sciutto E."/>
            <person name="Aslett M."/>
            <person name="Beasley H."/>
            <person name="Bennett H.M."/>
            <person name="Cai J."/>
            <person name="Camicia F."/>
            <person name="Clark R."/>
            <person name="Cucher M."/>
            <person name="De Silva N."/>
            <person name="Day T.A."/>
            <person name="Deplazes P."/>
            <person name="Estrada K."/>
            <person name="Fernandez C."/>
            <person name="Holland P.W."/>
            <person name="Hou J."/>
            <person name="Hu S."/>
            <person name="Huckvale T."/>
            <person name="Hung S.S."/>
            <person name="Kamenetzky L."/>
            <person name="Keane J.A."/>
            <person name="Kiss F."/>
            <person name="Koziol U."/>
            <person name="Lambert O."/>
            <person name="Liu K."/>
            <person name="Luo X."/>
            <person name="Luo Y."/>
            <person name="Macchiaroli N."/>
            <person name="Nichol S."/>
            <person name="Paps J."/>
            <person name="Parkinson J."/>
            <person name="Pouchkina-Stantcheva N."/>
            <person name="Riddiford N."/>
            <person name="Rosenzvit M."/>
            <person name="Salinas G."/>
            <person name="Wasmuth J.D."/>
            <person name="Zamanian M."/>
            <person name="Zheng Y."/>
            <person name="Cai X."/>
            <person name="Soberon X."/>
            <person name="Olson P.D."/>
            <person name="Laclette J.P."/>
            <person name="Brehm K."/>
            <person name="Berriman M."/>
            <person name="Garciarrubio A."/>
            <person name="Bobes R.J."/>
            <person name="Fragoso G."/>
            <person name="Sanchez-Flores A."/>
            <person name="Estrada K."/>
            <person name="Cevallos M.A."/>
            <person name="Morett E."/>
            <person name="Gonzalez V."/>
            <person name="Portillo T."/>
            <person name="Ochoa-Leyva A."/>
            <person name="Jose M.V."/>
            <person name="Sciutto E."/>
            <person name="Landa A."/>
            <person name="Jimenez L."/>
            <person name="Valdes V."/>
            <person name="Carrero J.C."/>
            <person name="Larralde C."/>
            <person name="Morales-Montor J."/>
            <person name="Limon-Lason J."/>
            <person name="Soberon X."/>
            <person name="Laclette J.P."/>
        </authorList>
    </citation>
    <scope>NUCLEOTIDE SEQUENCE [LARGE SCALE GENOMIC DNA]</scope>
</reference>
<dbReference type="GO" id="GO:0000139">
    <property type="term" value="C:Golgi membrane"/>
    <property type="evidence" value="ECO:0007669"/>
    <property type="project" value="GOC"/>
</dbReference>
<keyword evidence="3 5" id="KW-0863">Zinc-finger</keyword>
<dbReference type="OrthoDB" id="983479at2759"/>
<feature type="compositionally biased region" description="Low complexity" evidence="7">
    <location>
        <begin position="188"/>
        <end position="200"/>
    </location>
</feature>
<evidence type="ECO:0000256" key="3">
    <source>
        <dbReference type="ARBA" id="ARBA00022771"/>
    </source>
</evidence>
<evidence type="ECO:0000313" key="9">
    <source>
        <dbReference type="EMBL" id="CDS22138.1"/>
    </source>
</evidence>
<evidence type="ECO:0000313" key="11">
    <source>
        <dbReference type="WBParaSite" id="EgrG_000054800"/>
    </source>
</evidence>
<proteinExistence type="predicted"/>
<feature type="compositionally biased region" description="Low complexity" evidence="7">
    <location>
        <begin position="398"/>
        <end position="410"/>
    </location>
</feature>
<feature type="region of interest" description="Disordered" evidence="7">
    <location>
        <begin position="338"/>
        <end position="357"/>
    </location>
</feature>
<feature type="domain" description="Arf-GAP" evidence="8">
    <location>
        <begin position="10"/>
        <end position="118"/>
    </location>
</feature>
<keyword evidence="2" id="KW-0479">Metal-binding</keyword>
<evidence type="ECO:0000256" key="6">
    <source>
        <dbReference type="SAM" id="Coils"/>
    </source>
</evidence>
<feature type="compositionally biased region" description="Low complexity" evidence="7">
    <location>
        <begin position="432"/>
        <end position="441"/>
    </location>
</feature>
<evidence type="ECO:0000256" key="7">
    <source>
        <dbReference type="SAM" id="MobiDB-lite"/>
    </source>
</evidence>
<keyword evidence="4" id="KW-0862">Zinc</keyword>
<evidence type="ECO:0000256" key="2">
    <source>
        <dbReference type="ARBA" id="ARBA00022723"/>
    </source>
</evidence>
<evidence type="ECO:0000259" key="8">
    <source>
        <dbReference type="PROSITE" id="PS50115"/>
    </source>
</evidence>
<dbReference type="GO" id="GO:0005096">
    <property type="term" value="F:GTPase activator activity"/>
    <property type="evidence" value="ECO:0007669"/>
    <property type="project" value="UniProtKB-KW"/>
</dbReference>
<sequence length="540" mass="58043">MTSPSKADIDAILSSLLSRSENKASTCFDCSSGNPTWASVTYGVFVCIGCSAVHRSLGVHLSFIRSTQLDTNWTWPQLRAMQVGGNGKAIAFFQQYGGMLDDIKQKYASRAAHLYKNKIEKLANDAMKVYGTQLAIVIEGKSAARQRETDSFQENKNFALEGFSGMSLSGAALLKKPLVNLSDSNPHSDAGASLSSGSDSQRVMLKPRKGGFGGTKQPKKRGGGGGFGGATKVKTDFAAIEAAAEEAERQHQQQRQTYQQVGGQMRTGADNSLEAETQRFASLRMAYQDPSKDKTIASKLSQQRSEQLERLGMGAGIGSSRAKVIGHSAVSDMKTIESEDANDLHEPGGRKGNQSGCGNFENTIDTFSRGGSSWLYISSGRNDDVSDDWNIDPFKARAAAGASPSSTGTGLLDLPTESPTSRSGNGGDTKYAKSTYSSASAEPPPMSEEMRLKLQNAKSISSADFAFEDQGSNFDGSQFEGRTSLSSDEYFGRPQPKYHPDYSVELNSIKEGVREGVTKVASRLSAFANDFMSQLQEKYG</sequence>
<keyword evidence="1" id="KW-0343">GTPase activation</keyword>
<evidence type="ECO:0000256" key="1">
    <source>
        <dbReference type="ARBA" id="ARBA00022468"/>
    </source>
</evidence>
<reference evidence="9" key="2">
    <citation type="submission" date="2014-06" db="EMBL/GenBank/DDBJ databases">
        <authorList>
            <person name="Aslett M."/>
        </authorList>
    </citation>
    <scope>NUCLEOTIDE SEQUENCE</scope>
</reference>
<dbReference type="CDD" id="cd08831">
    <property type="entry name" value="ArfGap_ArfGap2_3_like"/>
    <property type="match status" value="1"/>
</dbReference>
<accession>A0A068WUF3</accession>
<reference evidence="11" key="3">
    <citation type="submission" date="2020-10" db="UniProtKB">
        <authorList>
            <consortium name="WormBaseParasite"/>
        </authorList>
    </citation>
    <scope>IDENTIFICATION</scope>
</reference>
<dbReference type="WBParaSite" id="EgrG_000054800">
    <property type="protein sequence ID" value="EgrG_000054800"/>
    <property type="gene ID" value="EgrG_000054800"/>
</dbReference>
<feature type="region of interest" description="Disordered" evidence="7">
    <location>
        <begin position="398"/>
        <end position="447"/>
    </location>
</feature>
<evidence type="ECO:0000313" key="10">
    <source>
        <dbReference type="Proteomes" id="UP000492820"/>
    </source>
</evidence>
<feature type="region of interest" description="Disordered" evidence="7">
    <location>
        <begin position="471"/>
        <end position="500"/>
    </location>
</feature>
<dbReference type="PROSITE" id="PS50115">
    <property type="entry name" value="ARFGAP"/>
    <property type="match status" value="1"/>
</dbReference>
<dbReference type="InterPro" id="IPR001164">
    <property type="entry name" value="ArfGAP_dom"/>
</dbReference>
<feature type="region of interest" description="Disordered" evidence="7">
    <location>
        <begin position="185"/>
        <end position="230"/>
    </location>
</feature>
<dbReference type="FunFam" id="1.10.220.150:FF:000004">
    <property type="entry name" value="Putative ADP-ribosylation factor GTPase-activating protein 2"/>
    <property type="match status" value="1"/>
</dbReference>
<evidence type="ECO:0000256" key="4">
    <source>
        <dbReference type="ARBA" id="ARBA00022833"/>
    </source>
</evidence>
<keyword evidence="6" id="KW-0175">Coiled coil</keyword>
<dbReference type="SMART" id="SM00105">
    <property type="entry name" value="ArfGap"/>
    <property type="match status" value="1"/>
</dbReference>
<dbReference type="Pfam" id="PF01412">
    <property type="entry name" value="ArfGap"/>
    <property type="match status" value="1"/>
</dbReference>
<organism evidence="9">
    <name type="scientific">Echinococcus granulosus</name>
    <name type="common">Hydatid tapeworm</name>
    <dbReference type="NCBI Taxonomy" id="6210"/>
    <lineage>
        <taxon>Eukaryota</taxon>
        <taxon>Metazoa</taxon>
        <taxon>Spiralia</taxon>
        <taxon>Lophotrochozoa</taxon>
        <taxon>Platyhelminthes</taxon>
        <taxon>Cestoda</taxon>
        <taxon>Eucestoda</taxon>
        <taxon>Cyclophyllidea</taxon>
        <taxon>Taeniidae</taxon>
        <taxon>Echinococcus</taxon>
        <taxon>Echinococcus granulosus group</taxon>
    </lineage>
</organism>
<dbReference type="InterPro" id="IPR037278">
    <property type="entry name" value="ARFGAP/RecO"/>
</dbReference>